<accession>A0A151M4U0</accession>
<proteinExistence type="predicted"/>
<feature type="region of interest" description="Disordered" evidence="1">
    <location>
        <begin position="1"/>
        <end position="26"/>
    </location>
</feature>
<keyword evidence="3" id="KW-1185">Reference proteome</keyword>
<gene>
    <name evidence="2" type="ORF">Y1Q_0022112</name>
</gene>
<evidence type="ECO:0000313" key="2">
    <source>
        <dbReference type="EMBL" id="KYO19491.1"/>
    </source>
</evidence>
<dbReference type="AlphaFoldDB" id="A0A151M4U0"/>
<protein>
    <submittedName>
        <fullName evidence="2">Uncharacterized protein</fullName>
    </submittedName>
</protein>
<dbReference type="Proteomes" id="UP000050525">
    <property type="component" value="Unassembled WGS sequence"/>
</dbReference>
<sequence length="79" mass="8504">MLLPSGKALRCGKNGKVSARGQQPHEDLTEEELARYVQELQKHQASSSTSSEEQHPPALAAAAALTASEDTKFSIFLPL</sequence>
<dbReference type="EMBL" id="AKHW03006597">
    <property type="protein sequence ID" value="KYO19491.1"/>
    <property type="molecule type" value="Genomic_DNA"/>
</dbReference>
<evidence type="ECO:0000256" key="1">
    <source>
        <dbReference type="SAM" id="MobiDB-lite"/>
    </source>
</evidence>
<reference evidence="2 3" key="1">
    <citation type="journal article" date="2012" name="Genome Biol.">
        <title>Sequencing three crocodilian genomes to illuminate the evolution of archosaurs and amniotes.</title>
        <authorList>
            <person name="St John J.A."/>
            <person name="Braun E.L."/>
            <person name="Isberg S.R."/>
            <person name="Miles L.G."/>
            <person name="Chong A.Y."/>
            <person name="Gongora J."/>
            <person name="Dalzell P."/>
            <person name="Moran C."/>
            <person name="Bed'hom B."/>
            <person name="Abzhanov A."/>
            <person name="Burgess S.C."/>
            <person name="Cooksey A.M."/>
            <person name="Castoe T.A."/>
            <person name="Crawford N.G."/>
            <person name="Densmore L.D."/>
            <person name="Drew J.C."/>
            <person name="Edwards S.V."/>
            <person name="Faircloth B.C."/>
            <person name="Fujita M.K."/>
            <person name="Greenwold M.J."/>
            <person name="Hoffmann F.G."/>
            <person name="Howard J.M."/>
            <person name="Iguchi T."/>
            <person name="Janes D.E."/>
            <person name="Khan S.Y."/>
            <person name="Kohno S."/>
            <person name="de Koning A.J."/>
            <person name="Lance S.L."/>
            <person name="McCarthy F.M."/>
            <person name="McCormack J.E."/>
            <person name="Merchant M.E."/>
            <person name="Peterson D.G."/>
            <person name="Pollock D.D."/>
            <person name="Pourmand N."/>
            <person name="Raney B.J."/>
            <person name="Roessler K.A."/>
            <person name="Sanford J.R."/>
            <person name="Sawyer R.H."/>
            <person name="Schmidt C.J."/>
            <person name="Triplett E.W."/>
            <person name="Tuberville T.D."/>
            <person name="Venegas-Anaya M."/>
            <person name="Howard J.T."/>
            <person name="Jarvis E.D."/>
            <person name="Guillette L.J.Jr."/>
            <person name="Glenn T.C."/>
            <person name="Green R.E."/>
            <person name="Ray D.A."/>
        </authorList>
    </citation>
    <scope>NUCLEOTIDE SEQUENCE [LARGE SCALE GENOMIC DNA]</scope>
    <source>
        <strain evidence="2">KSC_2009_1</strain>
    </source>
</reference>
<feature type="region of interest" description="Disordered" evidence="1">
    <location>
        <begin position="39"/>
        <end position="60"/>
    </location>
</feature>
<name>A0A151M4U0_ALLMI</name>
<comment type="caution">
    <text evidence="2">The sequence shown here is derived from an EMBL/GenBank/DDBJ whole genome shotgun (WGS) entry which is preliminary data.</text>
</comment>
<organism evidence="2 3">
    <name type="scientific">Alligator mississippiensis</name>
    <name type="common">American alligator</name>
    <dbReference type="NCBI Taxonomy" id="8496"/>
    <lineage>
        <taxon>Eukaryota</taxon>
        <taxon>Metazoa</taxon>
        <taxon>Chordata</taxon>
        <taxon>Craniata</taxon>
        <taxon>Vertebrata</taxon>
        <taxon>Euteleostomi</taxon>
        <taxon>Archelosauria</taxon>
        <taxon>Archosauria</taxon>
        <taxon>Crocodylia</taxon>
        <taxon>Alligatoridae</taxon>
        <taxon>Alligatorinae</taxon>
        <taxon>Alligator</taxon>
    </lineage>
</organism>
<evidence type="ECO:0000313" key="3">
    <source>
        <dbReference type="Proteomes" id="UP000050525"/>
    </source>
</evidence>